<keyword evidence="2" id="KW-0677">Repeat</keyword>
<keyword evidence="4" id="KW-0238">DNA-binding</keyword>
<evidence type="ECO:0000313" key="9">
    <source>
        <dbReference type="EMBL" id="PQQ08000.1"/>
    </source>
</evidence>
<dbReference type="OrthoDB" id="691673at2759"/>
<name>A0A314YNX5_PRUYE</name>
<keyword evidence="5" id="KW-0804">Transcription</keyword>
<comment type="caution">
    <text evidence="9">The sequence shown here is derived from an EMBL/GenBank/DDBJ whole genome shotgun (WGS) entry which is preliminary data.</text>
</comment>
<evidence type="ECO:0000256" key="3">
    <source>
        <dbReference type="ARBA" id="ARBA00023015"/>
    </source>
</evidence>
<dbReference type="EMBL" id="PJQY01000773">
    <property type="protein sequence ID" value="PQQ08000.1"/>
    <property type="molecule type" value="Genomic_DNA"/>
</dbReference>
<evidence type="ECO:0000313" key="10">
    <source>
        <dbReference type="Proteomes" id="UP000250321"/>
    </source>
</evidence>
<dbReference type="Gene3D" id="1.10.10.60">
    <property type="entry name" value="Homeodomain-like"/>
    <property type="match status" value="2"/>
</dbReference>
<evidence type="ECO:0000256" key="5">
    <source>
        <dbReference type="ARBA" id="ARBA00023163"/>
    </source>
</evidence>
<feature type="compositionally biased region" description="Basic and acidic residues" evidence="7">
    <location>
        <begin position="46"/>
        <end position="58"/>
    </location>
</feature>
<keyword evidence="10" id="KW-1185">Reference proteome</keyword>
<evidence type="ECO:0000256" key="7">
    <source>
        <dbReference type="SAM" id="MobiDB-lite"/>
    </source>
</evidence>
<dbReference type="PANTHER" id="PTHR21654:SF73">
    <property type="entry name" value="TRIHELIX TRANSCRIPTION FACTOR GT-2"/>
    <property type="match status" value="1"/>
</dbReference>
<dbReference type="GO" id="GO:0003677">
    <property type="term" value="F:DNA binding"/>
    <property type="evidence" value="ECO:0007669"/>
    <property type="project" value="UniProtKB-KW"/>
</dbReference>
<feature type="compositionally biased region" description="Basic and acidic residues" evidence="7">
    <location>
        <begin position="542"/>
        <end position="551"/>
    </location>
</feature>
<feature type="compositionally biased region" description="Acidic residues" evidence="7">
    <location>
        <begin position="530"/>
        <end position="541"/>
    </location>
</feature>
<comment type="subcellular location">
    <subcellularLocation>
        <location evidence="1">Nucleus</location>
    </subcellularLocation>
</comment>
<reference evidence="9 10" key="1">
    <citation type="submission" date="2018-02" db="EMBL/GenBank/DDBJ databases">
        <title>Draft genome of wild Prunus yedoensis var. nudiflora.</title>
        <authorList>
            <person name="Baek S."/>
            <person name="Kim J.-H."/>
            <person name="Choi K."/>
            <person name="Kim G.-B."/>
            <person name="Cho A."/>
            <person name="Jang H."/>
            <person name="Shin C.-H."/>
            <person name="Yu H.-J."/>
            <person name="Mun J.-H."/>
        </authorList>
    </citation>
    <scope>NUCLEOTIDE SEQUENCE [LARGE SCALE GENOMIC DNA]</scope>
    <source>
        <strain evidence="10">cv. Jeju island</strain>
        <tissue evidence="9">Leaf</tissue>
    </source>
</reference>
<feature type="compositionally biased region" description="Polar residues" evidence="7">
    <location>
        <begin position="36"/>
        <end position="45"/>
    </location>
</feature>
<dbReference type="STRING" id="2094558.A0A314YNX5"/>
<dbReference type="Pfam" id="PF13837">
    <property type="entry name" value="Myb_DNA-bind_4"/>
    <property type="match status" value="2"/>
</dbReference>
<dbReference type="GO" id="GO:0005634">
    <property type="term" value="C:nucleus"/>
    <property type="evidence" value="ECO:0007669"/>
    <property type="project" value="UniProtKB-SubCell"/>
</dbReference>
<feature type="compositionally biased region" description="Polar residues" evidence="7">
    <location>
        <begin position="196"/>
        <end position="210"/>
    </location>
</feature>
<evidence type="ECO:0000256" key="4">
    <source>
        <dbReference type="ARBA" id="ARBA00023125"/>
    </source>
</evidence>
<dbReference type="FunFam" id="1.10.10.60:FF:000061">
    <property type="entry name" value="Trihelix transcription factor GT-2"/>
    <property type="match status" value="1"/>
</dbReference>
<protein>
    <submittedName>
        <fullName evidence="9">Trihelix transcription factor GT-2-like</fullName>
    </submittedName>
</protein>
<feature type="compositionally biased region" description="Polar residues" evidence="7">
    <location>
        <begin position="219"/>
        <end position="235"/>
    </location>
</feature>
<evidence type="ECO:0000256" key="6">
    <source>
        <dbReference type="ARBA" id="ARBA00023242"/>
    </source>
</evidence>
<dbReference type="PROSITE" id="PS50090">
    <property type="entry name" value="MYB_LIKE"/>
    <property type="match status" value="2"/>
</dbReference>
<proteinExistence type="predicted"/>
<feature type="region of interest" description="Disordered" evidence="7">
    <location>
        <begin position="523"/>
        <end position="574"/>
    </location>
</feature>
<dbReference type="InterPro" id="IPR001005">
    <property type="entry name" value="SANT/Myb"/>
</dbReference>
<feature type="compositionally biased region" description="Low complexity" evidence="7">
    <location>
        <begin position="11"/>
        <end position="31"/>
    </location>
</feature>
<evidence type="ECO:0000256" key="1">
    <source>
        <dbReference type="ARBA" id="ARBA00004123"/>
    </source>
</evidence>
<dbReference type="CDD" id="cd12203">
    <property type="entry name" value="GT1"/>
    <property type="match status" value="2"/>
</dbReference>
<dbReference type="AlphaFoldDB" id="A0A314YNX5"/>
<dbReference type="Proteomes" id="UP000250321">
    <property type="component" value="Unassembled WGS sequence"/>
</dbReference>
<accession>A0A314YNX5</accession>
<organism evidence="9 10">
    <name type="scientific">Prunus yedoensis var. nudiflora</name>
    <dbReference type="NCBI Taxonomy" id="2094558"/>
    <lineage>
        <taxon>Eukaryota</taxon>
        <taxon>Viridiplantae</taxon>
        <taxon>Streptophyta</taxon>
        <taxon>Embryophyta</taxon>
        <taxon>Tracheophyta</taxon>
        <taxon>Spermatophyta</taxon>
        <taxon>Magnoliopsida</taxon>
        <taxon>eudicotyledons</taxon>
        <taxon>Gunneridae</taxon>
        <taxon>Pentapetalae</taxon>
        <taxon>rosids</taxon>
        <taxon>fabids</taxon>
        <taxon>Rosales</taxon>
        <taxon>Rosaceae</taxon>
        <taxon>Amygdaloideae</taxon>
        <taxon>Amygdaleae</taxon>
        <taxon>Prunus</taxon>
    </lineage>
</organism>
<evidence type="ECO:0000259" key="8">
    <source>
        <dbReference type="PROSITE" id="PS50090"/>
    </source>
</evidence>
<keyword evidence="3" id="KW-0805">Transcription regulation</keyword>
<dbReference type="FunFam" id="1.10.10.60:FF:000092">
    <property type="entry name" value="Trihelix transcription factor GT-2"/>
    <property type="match status" value="1"/>
</dbReference>
<dbReference type="InterPro" id="IPR044822">
    <property type="entry name" value="Myb_DNA-bind_4"/>
</dbReference>
<dbReference type="SMART" id="SM00717">
    <property type="entry name" value="SANT"/>
    <property type="match status" value="2"/>
</dbReference>
<gene>
    <name evidence="9" type="ORF">Pyn_26739</name>
</gene>
<evidence type="ECO:0000256" key="2">
    <source>
        <dbReference type="ARBA" id="ARBA00022737"/>
    </source>
</evidence>
<keyword evidence="6" id="KW-0539">Nucleus</keyword>
<dbReference type="PANTHER" id="PTHR21654">
    <property type="entry name" value="FI21293P1"/>
    <property type="match status" value="1"/>
</dbReference>
<feature type="domain" description="Myb-like" evidence="8">
    <location>
        <begin position="409"/>
        <end position="466"/>
    </location>
</feature>
<feature type="domain" description="Myb-like" evidence="8">
    <location>
        <begin position="65"/>
        <end position="123"/>
    </location>
</feature>
<dbReference type="GO" id="GO:0006355">
    <property type="term" value="P:regulation of DNA-templated transcription"/>
    <property type="evidence" value="ECO:0007669"/>
    <property type="project" value="UniProtKB-ARBA"/>
</dbReference>
<feature type="region of interest" description="Disordered" evidence="7">
    <location>
        <begin position="1"/>
        <end position="65"/>
    </location>
</feature>
<sequence>MPAVDVPVPDSSSTMLAAGSSSGEGVAGVVREGSHETTAVLSNSVQEDKDGRVDDPGDRNLYGGNRWPRQETLALLKIRSQMDAAFRDSSLKAPLWEDVSRKLGELGYYRSAKKCKEKFENVYKYHRRTKEGRSGKQEGKTYRFFDELEAFDHQNNHPSVPPKSQVLLWPNNHHHPNNPTVVSHVITSVVPLSSTPNMMATTNGSPNGSHISPPPINSLPPQVTKPVNLSPQNLNGFKPSLATSNLFSSSTSSTASDEEFQVQQRSKKKRKWKYFFRRLTKEVLEKQEKLQEKFLEAIVKCEHERTVREEAWRMQEMARLDKEHQILAQERSSAAAKDVAVIEFLQKVSGQQNVTNNIQAIEVNRTIPSRPQPLMPPPPPAPVAVITTSFEVPRLDNGDNSIIPPGSTRWPRVEVEALINLRTCLDVRYQEAGPKGSLWEEISAGMKRLGYNRSAKRCKEKWENINKYFKKVKESSKTRPEDSKTCPYFNQLESCWLWEKPLPQAIQPLIKVHPDQPAVEAIQRENGDKNEEDEDGESTEEEDHHLDHSNDDDQDEQMGIVTNYKESSMEMVES</sequence>
<feature type="region of interest" description="Disordered" evidence="7">
    <location>
        <begin position="196"/>
        <end position="235"/>
    </location>
</feature>